<feature type="compositionally biased region" description="Basic and acidic residues" evidence="4">
    <location>
        <begin position="169"/>
        <end position="183"/>
    </location>
</feature>
<dbReference type="Pfam" id="PF01230">
    <property type="entry name" value="HIT"/>
    <property type="match status" value="1"/>
</dbReference>
<dbReference type="Proteomes" id="UP000295293">
    <property type="component" value="Unassembled WGS sequence"/>
</dbReference>
<evidence type="ECO:0000256" key="3">
    <source>
        <dbReference type="PROSITE-ProRule" id="PRU00464"/>
    </source>
</evidence>
<dbReference type="PANTHER" id="PTHR46648:SF1">
    <property type="entry name" value="ADENOSINE 5'-MONOPHOSPHORAMIDASE HNT1"/>
    <property type="match status" value="1"/>
</dbReference>
<feature type="short sequence motif" description="Histidine triad motif" evidence="2 3">
    <location>
        <begin position="136"/>
        <end position="140"/>
    </location>
</feature>
<evidence type="ECO:0000259" key="5">
    <source>
        <dbReference type="PROSITE" id="PS51084"/>
    </source>
</evidence>
<dbReference type="InterPro" id="IPR011146">
    <property type="entry name" value="HIT-like"/>
</dbReference>
<comment type="caution">
    <text evidence="6">The sequence shown here is derived from an EMBL/GenBank/DDBJ whole genome shotgun (WGS) entry which is preliminary data.</text>
</comment>
<sequence>MRPSETSDRRLLEGCLTPSAVASTRRPNRRRQLIELPLRDPCNLCEGMAGREERWAIIDQSEHTLTVINPWQFEVGQCCVITRRHVATLLDLSAEECGAILVSAQRVAEALVETYQPLGILTFQNNGVFSGQETPHFHFHVVPRQKGSDWGIGPPQLATFEGAGRQRGTSHDPSADAQRRERVRVSARQLVETAELIRSNLRA</sequence>
<dbReference type="SUPFAM" id="SSF54197">
    <property type="entry name" value="HIT-like"/>
    <property type="match status" value="1"/>
</dbReference>
<dbReference type="PROSITE" id="PS51084">
    <property type="entry name" value="HIT_2"/>
    <property type="match status" value="1"/>
</dbReference>
<dbReference type="GO" id="GO:0009117">
    <property type="term" value="P:nucleotide metabolic process"/>
    <property type="evidence" value="ECO:0007669"/>
    <property type="project" value="TreeGrafter"/>
</dbReference>
<keyword evidence="7" id="KW-1185">Reference proteome</keyword>
<accession>A0A4R6YJK4</accession>
<protein>
    <submittedName>
        <fullName evidence="6">Diadenosine tetraphosphate (Ap4A) HIT family hydrolase</fullName>
    </submittedName>
</protein>
<name>A0A4R6YJK4_9GAMM</name>
<evidence type="ECO:0000256" key="1">
    <source>
        <dbReference type="PIRSR" id="PIRSR601310-1"/>
    </source>
</evidence>
<feature type="domain" description="HIT" evidence="5">
    <location>
        <begin position="43"/>
        <end position="152"/>
    </location>
</feature>
<feature type="active site" description="Tele-AMP-histidine intermediate" evidence="1">
    <location>
        <position position="138"/>
    </location>
</feature>
<keyword evidence="6" id="KW-0378">Hydrolase</keyword>
<gene>
    <name evidence="6" type="ORF">DFR29_12622</name>
</gene>
<dbReference type="GO" id="GO:0016787">
    <property type="term" value="F:hydrolase activity"/>
    <property type="evidence" value="ECO:0007669"/>
    <property type="project" value="UniProtKB-KW"/>
</dbReference>
<evidence type="ECO:0000256" key="4">
    <source>
        <dbReference type="SAM" id="MobiDB-lite"/>
    </source>
</evidence>
<dbReference type="PANTHER" id="PTHR46648">
    <property type="entry name" value="HIT FAMILY PROTEIN 1"/>
    <property type="match status" value="1"/>
</dbReference>
<evidence type="ECO:0000313" key="7">
    <source>
        <dbReference type="Proteomes" id="UP000295293"/>
    </source>
</evidence>
<dbReference type="InterPro" id="IPR036265">
    <property type="entry name" value="HIT-like_sf"/>
</dbReference>
<evidence type="ECO:0000313" key="6">
    <source>
        <dbReference type="EMBL" id="TDR36986.1"/>
    </source>
</evidence>
<dbReference type="AlphaFoldDB" id="A0A4R6YJK4"/>
<dbReference type="InterPro" id="IPR001310">
    <property type="entry name" value="Histidine_triad_HIT"/>
</dbReference>
<dbReference type="Gene3D" id="3.30.428.10">
    <property type="entry name" value="HIT-like"/>
    <property type="match status" value="1"/>
</dbReference>
<dbReference type="EMBL" id="SNZH01000026">
    <property type="protein sequence ID" value="TDR36986.1"/>
    <property type="molecule type" value="Genomic_DNA"/>
</dbReference>
<reference evidence="6 7" key="1">
    <citation type="submission" date="2019-03" db="EMBL/GenBank/DDBJ databases">
        <title>Genomic Encyclopedia of Type Strains, Phase IV (KMG-IV): sequencing the most valuable type-strain genomes for metagenomic binning, comparative biology and taxonomic classification.</title>
        <authorList>
            <person name="Goeker M."/>
        </authorList>
    </citation>
    <scope>NUCLEOTIDE SEQUENCE [LARGE SCALE GENOMIC DNA]</scope>
    <source>
        <strain evidence="6 7">DSM 21667</strain>
    </source>
</reference>
<organism evidence="6 7">
    <name type="scientific">Tahibacter aquaticus</name>
    <dbReference type="NCBI Taxonomy" id="520092"/>
    <lineage>
        <taxon>Bacteria</taxon>
        <taxon>Pseudomonadati</taxon>
        <taxon>Pseudomonadota</taxon>
        <taxon>Gammaproteobacteria</taxon>
        <taxon>Lysobacterales</taxon>
        <taxon>Rhodanobacteraceae</taxon>
        <taxon>Tahibacter</taxon>
    </lineage>
</organism>
<evidence type="ECO:0000256" key="2">
    <source>
        <dbReference type="PIRSR" id="PIRSR601310-3"/>
    </source>
</evidence>
<feature type="region of interest" description="Disordered" evidence="4">
    <location>
        <begin position="157"/>
        <end position="183"/>
    </location>
</feature>
<proteinExistence type="predicted"/>